<dbReference type="AlphaFoldDB" id="A0A8T0HG77"/>
<comment type="caution">
    <text evidence="2">The sequence shown here is derived from an EMBL/GenBank/DDBJ whole genome shotgun (WGS) entry which is preliminary data.</text>
</comment>
<name>A0A8T0HG77_CERPU</name>
<accession>A0A8T0HG77</accession>
<protein>
    <submittedName>
        <fullName evidence="2">Uncharacterized protein</fullName>
    </submittedName>
</protein>
<feature type="compositionally biased region" description="Basic and acidic residues" evidence="1">
    <location>
        <begin position="215"/>
        <end position="226"/>
    </location>
</feature>
<sequence>MAASPCNAGGCAALLRRRLPFFDPNPQHRQHDPVAHPRGVSLSGASEEKLYPTSPSNSSRPTLSSPLTPLALINPHPGNPHPPTSTASSTPSGPASSRNPLNTPPALHLNPRCLLSSACHLPIHAVIPISKSRFPTSQLGIVLSRTCRSTGIRSAVCQRTHSTPSIAFALDDTKGTPAACMDADEQVRPRKEQRSASACASSTLPSSLAFIHKSDSALRGAPERTPPHLPSSKPCENRMSGSYSET</sequence>
<feature type="region of interest" description="Disordered" evidence="1">
    <location>
        <begin position="22"/>
        <end position="104"/>
    </location>
</feature>
<evidence type="ECO:0000313" key="2">
    <source>
        <dbReference type="EMBL" id="KAG0569488.1"/>
    </source>
</evidence>
<feature type="compositionally biased region" description="Low complexity" evidence="1">
    <location>
        <begin position="52"/>
        <end position="70"/>
    </location>
</feature>
<organism evidence="2 3">
    <name type="scientific">Ceratodon purpureus</name>
    <name type="common">Fire moss</name>
    <name type="synonym">Dicranum purpureum</name>
    <dbReference type="NCBI Taxonomy" id="3225"/>
    <lineage>
        <taxon>Eukaryota</taxon>
        <taxon>Viridiplantae</taxon>
        <taxon>Streptophyta</taxon>
        <taxon>Embryophyta</taxon>
        <taxon>Bryophyta</taxon>
        <taxon>Bryophytina</taxon>
        <taxon>Bryopsida</taxon>
        <taxon>Dicranidae</taxon>
        <taxon>Pseudoditrichales</taxon>
        <taxon>Ditrichaceae</taxon>
        <taxon>Ceratodon</taxon>
    </lineage>
</organism>
<feature type="compositionally biased region" description="Low complexity" evidence="1">
    <location>
        <begin position="84"/>
        <end position="97"/>
    </location>
</feature>
<proteinExistence type="predicted"/>
<evidence type="ECO:0000256" key="1">
    <source>
        <dbReference type="SAM" id="MobiDB-lite"/>
    </source>
</evidence>
<reference evidence="2 3" key="1">
    <citation type="submission" date="2020-06" db="EMBL/GenBank/DDBJ databases">
        <title>WGS assembly of Ceratodon purpureus strain R40.</title>
        <authorList>
            <person name="Carey S.B."/>
            <person name="Jenkins J."/>
            <person name="Shu S."/>
            <person name="Lovell J.T."/>
            <person name="Sreedasyam A."/>
            <person name="Maumus F."/>
            <person name="Tiley G.P."/>
            <person name="Fernandez-Pozo N."/>
            <person name="Barry K."/>
            <person name="Chen C."/>
            <person name="Wang M."/>
            <person name="Lipzen A."/>
            <person name="Daum C."/>
            <person name="Saski C.A."/>
            <person name="Payton A.C."/>
            <person name="Mcbreen J.C."/>
            <person name="Conrad R.E."/>
            <person name="Kollar L.M."/>
            <person name="Olsson S."/>
            <person name="Huttunen S."/>
            <person name="Landis J.B."/>
            <person name="Wickett N.J."/>
            <person name="Johnson M.G."/>
            <person name="Rensing S.A."/>
            <person name="Grimwood J."/>
            <person name="Schmutz J."/>
            <person name="Mcdaniel S.F."/>
        </authorList>
    </citation>
    <scope>NUCLEOTIDE SEQUENCE [LARGE SCALE GENOMIC DNA]</scope>
    <source>
        <strain evidence="2 3">R40</strain>
    </source>
</reference>
<feature type="region of interest" description="Disordered" evidence="1">
    <location>
        <begin position="215"/>
        <end position="246"/>
    </location>
</feature>
<dbReference type="EMBL" id="CM026427">
    <property type="protein sequence ID" value="KAG0569488.1"/>
    <property type="molecule type" value="Genomic_DNA"/>
</dbReference>
<gene>
    <name evidence="2" type="ORF">KC19_6G093900</name>
</gene>
<dbReference type="Proteomes" id="UP000822688">
    <property type="component" value="Chromosome 6"/>
</dbReference>
<evidence type="ECO:0000313" key="3">
    <source>
        <dbReference type="Proteomes" id="UP000822688"/>
    </source>
</evidence>
<keyword evidence="3" id="KW-1185">Reference proteome</keyword>